<evidence type="ECO:0000313" key="10">
    <source>
        <dbReference type="EMBL" id="RDW28531.1"/>
    </source>
</evidence>
<dbReference type="Pfam" id="PF10417">
    <property type="entry name" value="1-cysPrx_C"/>
    <property type="match status" value="1"/>
</dbReference>
<feature type="domain" description="Thioredoxin" evidence="8">
    <location>
        <begin position="37"/>
        <end position="201"/>
    </location>
</feature>
<dbReference type="VEuPathDB" id="FungiDB:YALI1_F11583g"/>
<dbReference type="OMA" id="RLTMLYP"/>
<dbReference type="GO" id="GO:0005739">
    <property type="term" value="C:mitochondrion"/>
    <property type="evidence" value="ECO:0007669"/>
    <property type="project" value="EnsemblFungi"/>
</dbReference>
<reference evidence="10 12" key="2">
    <citation type="submission" date="2018-07" db="EMBL/GenBank/DDBJ databases">
        <title>Draft Genome Assemblies for Five Robust Yarrowia lipolytica Strains Exhibiting High Lipid Production and Pentose Sugar Utilization and Sugar Alcohol Secretion from Undetoxified Lignocellulosic Biomass Hydrolysates.</title>
        <authorList>
            <consortium name="DOE Joint Genome Institute"/>
            <person name="Walker C."/>
            <person name="Ryu S."/>
            <person name="Na H."/>
            <person name="Zane M."/>
            <person name="LaButti K."/>
            <person name="Lipzen A."/>
            <person name="Haridas S."/>
            <person name="Barry K."/>
            <person name="Grigoriev I.V."/>
            <person name="Quarterman J."/>
            <person name="Slininger P."/>
            <person name="Dien B."/>
            <person name="Trinh C.T."/>
        </authorList>
    </citation>
    <scope>NUCLEOTIDE SEQUENCE [LARGE SCALE GENOMIC DNA]</scope>
    <source>
        <strain evidence="10 12">YB392</strain>
    </source>
</reference>
<keyword evidence="3 6" id="KW-0560">Oxidoreductase</keyword>
<evidence type="ECO:0000256" key="2">
    <source>
        <dbReference type="ARBA" id="ARBA00022862"/>
    </source>
</evidence>
<dbReference type="Pfam" id="PF00578">
    <property type="entry name" value="AhpC-TSA"/>
    <property type="match status" value="1"/>
</dbReference>
<dbReference type="EMBL" id="KZ857325">
    <property type="protein sequence ID" value="RDW28531.1"/>
    <property type="molecule type" value="Genomic_DNA"/>
</dbReference>
<dbReference type="GO" id="GO:0005829">
    <property type="term" value="C:cytosol"/>
    <property type="evidence" value="ECO:0007669"/>
    <property type="project" value="TreeGrafter"/>
</dbReference>
<evidence type="ECO:0000256" key="3">
    <source>
        <dbReference type="ARBA" id="ARBA00023002"/>
    </source>
</evidence>
<dbReference type="GO" id="GO:0045454">
    <property type="term" value="P:cell redox homeostasis"/>
    <property type="evidence" value="ECO:0007669"/>
    <property type="project" value="EnsemblFungi"/>
</dbReference>
<dbReference type="PANTHER" id="PTHR43503">
    <property type="entry name" value="MCG48959-RELATED"/>
    <property type="match status" value="1"/>
</dbReference>
<dbReference type="Proteomes" id="UP000182444">
    <property type="component" value="Chromosome 1F"/>
</dbReference>
<keyword evidence="2 6" id="KW-0049">Antioxidant</keyword>
<proteinExistence type="inferred from homology"/>
<dbReference type="OrthoDB" id="2996783at2759"/>
<dbReference type="InterPro" id="IPR045020">
    <property type="entry name" value="PRX_1cys"/>
</dbReference>
<dbReference type="PROSITE" id="PS51352">
    <property type="entry name" value="THIOREDOXIN_2"/>
    <property type="match status" value="1"/>
</dbReference>
<dbReference type="InterPro" id="IPR036249">
    <property type="entry name" value="Thioredoxin-like_sf"/>
</dbReference>
<dbReference type="InterPro" id="IPR019479">
    <property type="entry name" value="Peroxiredoxin_C"/>
</dbReference>
<comment type="function">
    <text evidence="6">Thiol-specific peroxidase that catalyzes the reduction of hydrogen peroxide and organic hydroperoxides to water and alcohols, respectively.</text>
</comment>
<dbReference type="GeneID" id="2908527"/>
<name>A0A1H6PLX0_YARLL</name>
<dbReference type="RefSeq" id="XP_505152.1">
    <property type="nucleotide sequence ID" value="XM_505152.1"/>
</dbReference>
<dbReference type="PANTHER" id="PTHR43503:SF9">
    <property type="entry name" value="PEROXIREDOXIN PRX1, MITOCHONDRIAL"/>
    <property type="match status" value="1"/>
</dbReference>
<accession>A0A1H6PLX0</accession>
<evidence type="ECO:0000256" key="6">
    <source>
        <dbReference type="PIRNR" id="PIRNR000239"/>
    </source>
</evidence>
<dbReference type="InterPro" id="IPR013766">
    <property type="entry name" value="Thioredoxin_domain"/>
</dbReference>
<dbReference type="FunFam" id="3.40.30.10:FF:000011">
    <property type="entry name" value="Peroxiredoxin PRX1"/>
    <property type="match status" value="1"/>
</dbReference>
<evidence type="ECO:0000259" key="8">
    <source>
        <dbReference type="PROSITE" id="PS51352"/>
    </source>
</evidence>
<evidence type="ECO:0000256" key="1">
    <source>
        <dbReference type="ARBA" id="ARBA00022559"/>
    </source>
</evidence>
<dbReference type="CDD" id="cd03016">
    <property type="entry name" value="PRX_1cys"/>
    <property type="match status" value="1"/>
</dbReference>
<evidence type="ECO:0000313" key="11">
    <source>
        <dbReference type="Proteomes" id="UP000182444"/>
    </source>
</evidence>
<reference evidence="9 11" key="1">
    <citation type="journal article" date="2016" name="PLoS ONE">
        <title>Sequence Assembly of Yarrowia lipolytica Strain W29/CLIB89 Shows Transposable Element Diversity.</title>
        <authorList>
            <person name="Magnan C."/>
            <person name="Yu J."/>
            <person name="Chang I."/>
            <person name="Jahn E."/>
            <person name="Kanomata Y."/>
            <person name="Wu J."/>
            <person name="Zeller M."/>
            <person name="Oakes M."/>
            <person name="Baldi P."/>
            <person name="Sandmeyer S."/>
        </authorList>
    </citation>
    <scope>NUCLEOTIDE SEQUENCE [LARGE SCALE GENOMIC DNA]</scope>
    <source>
        <strain evidence="9">CLIB89</strain>
        <strain evidence="11">CLIB89(W29)</strain>
    </source>
</reference>
<comment type="similarity">
    <text evidence="5">Belongs to the peroxiredoxin family. Prx6 subfamily.</text>
</comment>
<dbReference type="GO" id="GO:0034599">
    <property type="term" value="P:cellular response to oxidative stress"/>
    <property type="evidence" value="ECO:0007669"/>
    <property type="project" value="TreeGrafter"/>
</dbReference>
<dbReference type="Gene3D" id="3.30.1020.10">
    <property type="entry name" value="Antioxidant, Horf6, Chain A, domain2"/>
    <property type="match status" value="1"/>
</dbReference>
<organism evidence="9 11">
    <name type="scientific">Yarrowia lipolytica</name>
    <name type="common">Candida lipolytica</name>
    <dbReference type="NCBI Taxonomy" id="4952"/>
    <lineage>
        <taxon>Eukaryota</taxon>
        <taxon>Fungi</taxon>
        <taxon>Dikarya</taxon>
        <taxon>Ascomycota</taxon>
        <taxon>Saccharomycotina</taxon>
        <taxon>Dipodascomycetes</taxon>
        <taxon>Dipodascales</taxon>
        <taxon>Dipodascales incertae sedis</taxon>
        <taxon>Yarrowia</taxon>
    </lineage>
</organism>
<gene>
    <name evidence="10" type="ORF">B0I71DRAFT_127213</name>
    <name evidence="9" type="ORF">YALI1_F11583g</name>
</gene>
<dbReference type="AlphaFoldDB" id="A0A1H6PLX0"/>
<keyword evidence="1 6" id="KW-0575">Peroxidase</keyword>
<dbReference type="KEGG" id="yli:2908527"/>
<dbReference type="FunFam" id="3.30.1020.10:FF:000001">
    <property type="entry name" value="1-Cys peroxiredoxin"/>
    <property type="match status" value="1"/>
</dbReference>
<keyword evidence="4 6" id="KW-0676">Redox-active center</keyword>
<dbReference type="SUPFAM" id="SSF52833">
    <property type="entry name" value="Thioredoxin-like"/>
    <property type="match status" value="1"/>
</dbReference>
<dbReference type="PIRSF" id="PIRSF000239">
    <property type="entry name" value="AHPC"/>
    <property type="match status" value="1"/>
</dbReference>
<dbReference type="Gene3D" id="3.40.30.10">
    <property type="entry name" value="Glutaredoxin"/>
    <property type="match status" value="1"/>
</dbReference>
<dbReference type="InterPro" id="IPR000866">
    <property type="entry name" value="AhpC/TSA"/>
</dbReference>
<sequence>MSFRLATYLRTAKSLRPATLPAGARFYSFKAEDQPRIRIGSTAPNFSAQTTGGDIDFHNFIGDKWTVLFSHPADFTPVCTTELGAFAALKDEFTKRNAQLIALSADDLQSHKDWVQDIEDTSTSGKAFDFPIIADPERKVAFLYDMVDQQGFENINKGIAFTIRSVFIIDPNKKVRLFITYPASTGRNSSEILRVLDSLQLNDATGLVTPIDWEAGKDVIIPPSVKNEDAKKKYGDFKELKPYLRFTKDPVN</sequence>
<feature type="active site" description="Cysteine sulfenic acid (-SOH) intermediate; for peroxidase activity" evidence="7">
    <location>
        <position position="79"/>
    </location>
</feature>
<dbReference type="EMBL" id="CP017558">
    <property type="protein sequence ID" value="AOW06842.1"/>
    <property type="molecule type" value="Genomic_DNA"/>
</dbReference>
<dbReference type="Proteomes" id="UP000256601">
    <property type="component" value="Unassembled WGS sequence"/>
</dbReference>
<protein>
    <submittedName>
        <fullName evidence="10">Thioredoxin-like protein</fullName>
    </submittedName>
</protein>
<evidence type="ECO:0000256" key="4">
    <source>
        <dbReference type="ARBA" id="ARBA00023284"/>
    </source>
</evidence>
<evidence type="ECO:0000313" key="12">
    <source>
        <dbReference type="Proteomes" id="UP000256601"/>
    </source>
</evidence>
<evidence type="ECO:0000313" key="9">
    <source>
        <dbReference type="EMBL" id="AOW06842.1"/>
    </source>
</evidence>
<evidence type="ECO:0000256" key="7">
    <source>
        <dbReference type="PIRSR" id="PIRSR000239-1"/>
    </source>
</evidence>
<dbReference type="eggNOG" id="KOG0854">
    <property type="taxonomic scope" value="Eukaryota"/>
</dbReference>
<dbReference type="VEuPathDB" id="FungiDB:YALI0_F08195g"/>
<dbReference type="InterPro" id="IPR024706">
    <property type="entry name" value="Peroxiredoxin_AhpC-typ"/>
</dbReference>
<evidence type="ECO:0000256" key="5">
    <source>
        <dbReference type="ARBA" id="ARBA00025719"/>
    </source>
</evidence>
<dbReference type="GO" id="GO:0008379">
    <property type="term" value="F:thioredoxin peroxidase activity"/>
    <property type="evidence" value="ECO:0007669"/>
    <property type="project" value="EnsemblFungi"/>
</dbReference>